<organism evidence="4 5">
    <name type="scientific">Isosphaera pallida (strain ATCC 43644 / DSM 9630 / IS1B)</name>
    <dbReference type="NCBI Taxonomy" id="575540"/>
    <lineage>
        <taxon>Bacteria</taxon>
        <taxon>Pseudomonadati</taxon>
        <taxon>Planctomycetota</taxon>
        <taxon>Planctomycetia</taxon>
        <taxon>Isosphaerales</taxon>
        <taxon>Isosphaeraceae</taxon>
        <taxon>Isosphaera</taxon>
    </lineage>
</organism>
<dbReference type="PANTHER" id="PTHR30097">
    <property type="entry name" value="CATION EFFLUX SYSTEM PROTEIN CUSB"/>
    <property type="match status" value="1"/>
</dbReference>
<dbReference type="Gene3D" id="2.40.420.20">
    <property type="match status" value="1"/>
</dbReference>
<name>E8QXV6_ISOPI</name>
<evidence type="ECO:0000256" key="2">
    <source>
        <dbReference type="SAM" id="MobiDB-lite"/>
    </source>
</evidence>
<dbReference type="eggNOG" id="COG0845">
    <property type="taxonomic scope" value="Bacteria"/>
</dbReference>
<evidence type="ECO:0000313" key="5">
    <source>
        <dbReference type="Proteomes" id="UP000008631"/>
    </source>
</evidence>
<accession>E8QXV6</accession>
<sequence length="465" mass="50425">MTSPSTTNDTDSQPLGPSLLPSLSPSSASTRQPGRLAPRRAEPDHERMGWGETLQFLAALSVTLGVLGFLLVSSSTTPPSETVEEPRPVSELVQVIGPGQIRVEPDGPFASKIEVVSVTRETRADPILTVTGRVAASLRPLNGTGTPQWQFDSPADLTAFTEWERAKADVEFAQIQLVQVRQLAAARIDAQRKLVERLEKLVVAGSETPRDLATERAALIEVQITGRREIHEAETALRIARRLEAAQIRQLQQSGLDPTLLESVSPNYDLVIADVPEAMVSRVRVGQGCSAVFFGLPDRVFQGRVQSIAPVLSPERRSLRVQFLIDDFDDELRPGMFAEIGLGTDLHDALLIPAEAVLHLGRFDYVLAANLQTEHVWNVTRVVVGEPREGRIEVLAGLSQQDRVVGSGAILFKPMMREALQLTARNGSSNDEVAVEVPLENEADSVTGPEPGSAGLPDQAAEVRP</sequence>
<evidence type="ECO:0000313" key="4">
    <source>
        <dbReference type="EMBL" id="ADV60935.1"/>
    </source>
</evidence>
<dbReference type="OrthoDB" id="5392603at2"/>
<evidence type="ECO:0000259" key="3">
    <source>
        <dbReference type="Pfam" id="PF25954"/>
    </source>
</evidence>
<keyword evidence="5" id="KW-1185">Reference proteome</keyword>
<dbReference type="InParanoid" id="E8QXV6"/>
<feature type="region of interest" description="Disordered" evidence="2">
    <location>
        <begin position="1"/>
        <end position="46"/>
    </location>
</feature>
<feature type="compositionally biased region" description="Low complexity" evidence="2">
    <location>
        <begin position="12"/>
        <end position="29"/>
    </location>
</feature>
<dbReference type="Proteomes" id="UP000008631">
    <property type="component" value="Chromosome"/>
</dbReference>
<feature type="region of interest" description="Disordered" evidence="2">
    <location>
        <begin position="427"/>
        <end position="465"/>
    </location>
</feature>
<feature type="domain" description="CusB-like beta-barrel" evidence="3">
    <location>
        <begin position="271"/>
        <end position="343"/>
    </location>
</feature>
<evidence type="ECO:0000256" key="1">
    <source>
        <dbReference type="ARBA" id="ARBA00022448"/>
    </source>
</evidence>
<reference evidence="4 5" key="2">
    <citation type="journal article" date="2011" name="Stand. Genomic Sci.">
        <title>Complete genome sequence of Isosphaera pallida type strain (IS1B).</title>
        <authorList>
            <consortium name="US DOE Joint Genome Institute (JGI-PGF)"/>
            <person name="Goker M."/>
            <person name="Cleland D."/>
            <person name="Saunders E."/>
            <person name="Lapidus A."/>
            <person name="Nolan M."/>
            <person name="Lucas S."/>
            <person name="Hammon N."/>
            <person name="Deshpande S."/>
            <person name="Cheng J.F."/>
            <person name="Tapia R."/>
            <person name="Han C."/>
            <person name="Goodwin L."/>
            <person name="Pitluck S."/>
            <person name="Liolios K."/>
            <person name="Pagani I."/>
            <person name="Ivanova N."/>
            <person name="Mavromatis K."/>
            <person name="Pati A."/>
            <person name="Chen A."/>
            <person name="Palaniappan K."/>
            <person name="Land M."/>
            <person name="Hauser L."/>
            <person name="Chang Y.J."/>
            <person name="Jeffries C.D."/>
            <person name="Detter J.C."/>
            <person name="Beck B."/>
            <person name="Woyke T."/>
            <person name="Bristow J."/>
            <person name="Eisen J.A."/>
            <person name="Markowitz V."/>
            <person name="Hugenholtz P."/>
            <person name="Kyrpides N.C."/>
            <person name="Klenk H.P."/>
        </authorList>
    </citation>
    <scope>NUCLEOTIDE SEQUENCE [LARGE SCALE GENOMIC DNA]</scope>
    <source>
        <strain evidence="5">ATCC 43644 / DSM 9630 / IS1B</strain>
    </source>
</reference>
<dbReference type="Gene3D" id="2.40.30.170">
    <property type="match status" value="1"/>
</dbReference>
<dbReference type="KEGG" id="ipa:Isop_0340"/>
<reference key="1">
    <citation type="submission" date="2010-11" db="EMBL/GenBank/DDBJ databases">
        <title>The complete sequence of chromosome of Isophaera pallida ATCC 43644.</title>
        <authorList>
            <consortium name="US DOE Joint Genome Institute (JGI-PGF)"/>
            <person name="Lucas S."/>
            <person name="Copeland A."/>
            <person name="Lapidus A."/>
            <person name="Bruce D."/>
            <person name="Goodwin L."/>
            <person name="Pitluck S."/>
            <person name="Kyrpides N."/>
            <person name="Mavromatis K."/>
            <person name="Pagani I."/>
            <person name="Ivanova N."/>
            <person name="Saunders E."/>
            <person name="Brettin T."/>
            <person name="Detter J.C."/>
            <person name="Han C."/>
            <person name="Tapia R."/>
            <person name="Land M."/>
            <person name="Hauser L."/>
            <person name="Markowitz V."/>
            <person name="Cheng J.-F."/>
            <person name="Hugenholtz P."/>
            <person name="Woyke T."/>
            <person name="Wu D."/>
            <person name="Eisen J.A."/>
        </authorList>
    </citation>
    <scope>NUCLEOTIDE SEQUENCE</scope>
    <source>
        <strain>ATCC 43644</strain>
    </source>
</reference>
<feature type="compositionally biased region" description="Polar residues" evidence="2">
    <location>
        <begin position="1"/>
        <end position="11"/>
    </location>
</feature>
<proteinExistence type="predicted"/>
<dbReference type="STRING" id="575540.Isop_0340"/>
<dbReference type="EMBL" id="CP002353">
    <property type="protein sequence ID" value="ADV60935.1"/>
    <property type="molecule type" value="Genomic_DNA"/>
</dbReference>
<dbReference type="AlphaFoldDB" id="E8QXV6"/>
<keyword evidence="1" id="KW-0813">Transport</keyword>
<dbReference type="InterPro" id="IPR051909">
    <property type="entry name" value="MFP_Cation_Efflux"/>
</dbReference>
<dbReference type="InterPro" id="IPR058792">
    <property type="entry name" value="Beta-barrel_RND_2"/>
</dbReference>
<dbReference type="Pfam" id="PF25954">
    <property type="entry name" value="Beta-barrel_RND_2"/>
    <property type="match status" value="1"/>
</dbReference>
<gene>
    <name evidence="4" type="ordered locus">Isop_0340</name>
</gene>
<protein>
    <submittedName>
        <fullName evidence="4">Efflux transporter, RND family, MFP subunit</fullName>
    </submittedName>
</protein>
<dbReference type="HOGENOM" id="CLU_707508_0_0_0"/>